<evidence type="ECO:0000256" key="8">
    <source>
        <dbReference type="ARBA" id="ARBA00022989"/>
    </source>
</evidence>
<evidence type="ECO:0000256" key="11">
    <source>
        <dbReference type="SAM" id="Phobius"/>
    </source>
</evidence>
<dbReference type="GO" id="GO:0016301">
    <property type="term" value="F:kinase activity"/>
    <property type="evidence" value="ECO:0007669"/>
    <property type="project" value="UniProtKB-KW"/>
</dbReference>
<dbReference type="PANTHER" id="PTHR45436">
    <property type="entry name" value="SENSOR HISTIDINE KINASE YKOH"/>
    <property type="match status" value="1"/>
</dbReference>
<comment type="catalytic activity">
    <reaction evidence="1">
        <text>ATP + protein L-histidine = ADP + protein N-phospho-L-histidine.</text>
        <dbReference type="EC" id="2.7.13.3"/>
    </reaction>
</comment>
<evidence type="ECO:0000256" key="9">
    <source>
        <dbReference type="ARBA" id="ARBA00023012"/>
    </source>
</evidence>
<comment type="caution">
    <text evidence="14">The sequence shown here is derived from an EMBL/GenBank/DDBJ whole genome shotgun (WGS) entry which is preliminary data.</text>
</comment>
<dbReference type="InterPro" id="IPR003660">
    <property type="entry name" value="HAMP_dom"/>
</dbReference>
<sequence>MTTDLAAPPAVRPAGSIRTRLILGAAVVLVAFLVGAGWALERAHADSVRLARYDRLQSTIYLLLARAELDPDGGLIMPYSLPEPRLALPSSGLYANISNPNHREEWQSPSTLGLSPPFPRRLDAGEWRYEELERGNKTYLAAAYGVKWSEGPRAMPLTFSVLEDTVAFRRELASFRRTLWTWLGGAGVLLLLAQTLLLGWGLAPLRRVAREIRRVETGEQARVEGRYPAEIAGLTGNLNTLIEQERARQTRYKDALGDLAHSLKTPLAVLRGALNEPAELAQTVSQQVARMDGIVQHQLGRAAASGAARFAPPLLLLPVFQRVVDSLAKVYADRQLQYAVACPAKLSWRLDEGDAFEVFGNLLDNAAKWAKGRVRVTAVQQGNRLTVRIEDDGPGFSDADAALQRGVRLDEQVPGHGIGLTVVADIVAAHGGQLILARSEWGGGLVEIVLQST</sequence>
<evidence type="ECO:0000256" key="4">
    <source>
        <dbReference type="ARBA" id="ARBA00022553"/>
    </source>
</evidence>
<dbReference type="Gene3D" id="3.30.565.10">
    <property type="entry name" value="Histidine kinase-like ATPase, C-terminal domain"/>
    <property type="match status" value="1"/>
</dbReference>
<dbReference type="PROSITE" id="PS50885">
    <property type="entry name" value="HAMP"/>
    <property type="match status" value="1"/>
</dbReference>
<comment type="subcellular location">
    <subcellularLocation>
        <location evidence="2">Membrane</location>
    </subcellularLocation>
</comment>
<proteinExistence type="predicted"/>
<feature type="domain" description="Histidine kinase" evidence="12">
    <location>
        <begin position="258"/>
        <end position="453"/>
    </location>
</feature>
<dbReference type="Pfam" id="PF02518">
    <property type="entry name" value="HATPase_c"/>
    <property type="match status" value="1"/>
</dbReference>
<evidence type="ECO:0000256" key="10">
    <source>
        <dbReference type="ARBA" id="ARBA00023136"/>
    </source>
</evidence>
<dbReference type="Gene3D" id="1.10.287.130">
    <property type="match status" value="1"/>
</dbReference>
<dbReference type="PANTHER" id="PTHR45436:SF4">
    <property type="entry name" value="SENSOR PROTEIN PHOQ"/>
    <property type="match status" value="1"/>
</dbReference>
<keyword evidence="5" id="KW-0808">Transferase</keyword>
<evidence type="ECO:0000256" key="5">
    <source>
        <dbReference type="ARBA" id="ARBA00022679"/>
    </source>
</evidence>
<dbReference type="InterPro" id="IPR036890">
    <property type="entry name" value="HATPase_C_sf"/>
</dbReference>
<dbReference type="InterPro" id="IPR036097">
    <property type="entry name" value="HisK_dim/P_sf"/>
</dbReference>
<keyword evidence="6 11" id="KW-0812">Transmembrane</keyword>
<dbReference type="RefSeq" id="WP_284194750.1">
    <property type="nucleotide sequence ID" value="NZ_BSOG01000001.1"/>
</dbReference>
<name>A0ABQ5Y9I6_9NEIS</name>
<dbReference type="Proteomes" id="UP001156706">
    <property type="component" value="Unassembled WGS sequence"/>
</dbReference>
<keyword evidence="7 14" id="KW-0418">Kinase</keyword>
<dbReference type="InterPro" id="IPR050428">
    <property type="entry name" value="TCS_sensor_his_kinase"/>
</dbReference>
<dbReference type="InterPro" id="IPR003594">
    <property type="entry name" value="HATPase_dom"/>
</dbReference>
<accession>A0ABQ5Y9I6</accession>
<feature type="domain" description="HAMP" evidence="13">
    <location>
        <begin position="199"/>
        <end position="250"/>
    </location>
</feature>
<evidence type="ECO:0000259" key="13">
    <source>
        <dbReference type="PROSITE" id="PS50885"/>
    </source>
</evidence>
<dbReference type="SMART" id="SM00387">
    <property type="entry name" value="HATPase_c"/>
    <property type="match status" value="1"/>
</dbReference>
<dbReference type="SUPFAM" id="SSF47384">
    <property type="entry name" value="Homodimeric domain of signal transducing histidine kinase"/>
    <property type="match status" value="1"/>
</dbReference>
<keyword evidence="8 11" id="KW-1133">Transmembrane helix</keyword>
<evidence type="ECO:0000256" key="7">
    <source>
        <dbReference type="ARBA" id="ARBA00022777"/>
    </source>
</evidence>
<keyword evidence="4" id="KW-0597">Phosphoprotein</keyword>
<keyword evidence="15" id="KW-1185">Reference proteome</keyword>
<evidence type="ECO:0000256" key="3">
    <source>
        <dbReference type="ARBA" id="ARBA00012438"/>
    </source>
</evidence>
<dbReference type="InterPro" id="IPR004358">
    <property type="entry name" value="Sig_transdc_His_kin-like_C"/>
</dbReference>
<evidence type="ECO:0000256" key="2">
    <source>
        <dbReference type="ARBA" id="ARBA00004370"/>
    </source>
</evidence>
<dbReference type="PROSITE" id="PS50109">
    <property type="entry name" value="HIS_KIN"/>
    <property type="match status" value="1"/>
</dbReference>
<keyword evidence="10 11" id="KW-0472">Membrane</keyword>
<evidence type="ECO:0000313" key="14">
    <source>
        <dbReference type="EMBL" id="GLR11601.1"/>
    </source>
</evidence>
<dbReference type="CDD" id="cd00082">
    <property type="entry name" value="HisKA"/>
    <property type="match status" value="1"/>
</dbReference>
<feature type="transmembrane region" description="Helical" evidence="11">
    <location>
        <begin position="20"/>
        <end position="40"/>
    </location>
</feature>
<feature type="transmembrane region" description="Helical" evidence="11">
    <location>
        <begin position="179"/>
        <end position="203"/>
    </location>
</feature>
<gene>
    <name evidence="14" type="primary">phoQ</name>
    <name evidence="14" type="ORF">GCM10007907_03910</name>
</gene>
<reference evidence="15" key="1">
    <citation type="journal article" date="2019" name="Int. J. Syst. Evol. Microbiol.">
        <title>The Global Catalogue of Microorganisms (GCM) 10K type strain sequencing project: providing services to taxonomists for standard genome sequencing and annotation.</title>
        <authorList>
            <consortium name="The Broad Institute Genomics Platform"/>
            <consortium name="The Broad Institute Genome Sequencing Center for Infectious Disease"/>
            <person name="Wu L."/>
            <person name="Ma J."/>
        </authorList>
    </citation>
    <scope>NUCLEOTIDE SEQUENCE [LARGE SCALE GENOMIC DNA]</scope>
    <source>
        <strain evidence="15">NBRC 110044</strain>
    </source>
</reference>
<dbReference type="SUPFAM" id="SSF55874">
    <property type="entry name" value="ATPase domain of HSP90 chaperone/DNA topoisomerase II/histidine kinase"/>
    <property type="match status" value="1"/>
</dbReference>
<evidence type="ECO:0000313" key="15">
    <source>
        <dbReference type="Proteomes" id="UP001156706"/>
    </source>
</evidence>
<dbReference type="PRINTS" id="PR00344">
    <property type="entry name" value="BCTRLSENSOR"/>
</dbReference>
<protein>
    <recommendedName>
        <fullName evidence="3">histidine kinase</fullName>
        <ecNumber evidence="3">2.7.13.3</ecNumber>
    </recommendedName>
</protein>
<evidence type="ECO:0000256" key="6">
    <source>
        <dbReference type="ARBA" id="ARBA00022692"/>
    </source>
</evidence>
<organism evidence="14 15">
    <name type="scientific">Chitinimonas prasina</name>
    <dbReference type="NCBI Taxonomy" id="1434937"/>
    <lineage>
        <taxon>Bacteria</taxon>
        <taxon>Pseudomonadati</taxon>
        <taxon>Pseudomonadota</taxon>
        <taxon>Betaproteobacteria</taxon>
        <taxon>Neisseriales</taxon>
        <taxon>Chitinibacteraceae</taxon>
        <taxon>Chitinimonas</taxon>
    </lineage>
</organism>
<keyword evidence="9" id="KW-0902">Two-component regulatory system</keyword>
<dbReference type="EMBL" id="BSOG01000001">
    <property type="protein sequence ID" value="GLR11601.1"/>
    <property type="molecule type" value="Genomic_DNA"/>
</dbReference>
<evidence type="ECO:0000259" key="12">
    <source>
        <dbReference type="PROSITE" id="PS50109"/>
    </source>
</evidence>
<evidence type="ECO:0000256" key="1">
    <source>
        <dbReference type="ARBA" id="ARBA00000085"/>
    </source>
</evidence>
<dbReference type="EC" id="2.7.13.3" evidence="3"/>
<dbReference type="InterPro" id="IPR003661">
    <property type="entry name" value="HisK_dim/P_dom"/>
</dbReference>
<dbReference type="InterPro" id="IPR005467">
    <property type="entry name" value="His_kinase_dom"/>
</dbReference>